<organism evidence="2 3">
    <name type="scientific">Bailinhaonella thermotolerans</name>
    <dbReference type="NCBI Taxonomy" id="1070861"/>
    <lineage>
        <taxon>Bacteria</taxon>
        <taxon>Bacillati</taxon>
        <taxon>Actinomycetota</taxon>
        <taxon>Actinomycetes</taxon>
        <taxon>Streptosporangiales</taxon>
        <taxon>Streptosporangiaceae</taxon>
        <taxon>Bailinhaonella</taxon>
    </lineage>
</organism>
<name>A0A3A4AVE2_9ACTN</name>
<dbReference type="PANTHER" id="PTHR34989:SF1">
    <property type="entry name" value="PROTEIN HDED"/>
    <property type="match status" value="1"/>
</dbReference>
<feature type="transmembrane region" description="Helical" evidence="1">
    <location>
        <begin position="91"/>
        <end position="111"/>
    </location>
</feature>
<proteinExistence type="predicted"/>
<dbReference type="RefSeq" id="WP_119926929.1">
    <property type="nucleotide sequence ID" value="NZ_QZEY01000004.1"/>
</dbReference>
<feature type="transmembrane region" description="Helical" evidence="1">
    <location>
        <begin position="123"/>
        <end position="142"/>
    </location>
</feature>
<dbReference type="InterPro" id="IPR005325">
    <property type="entry name" value="DUF308_memb"/>
</dbReference>
<dbReference type="GO" id="GO:0005886">
    <property type="term" value="C:plasma membrane"/>
    <property type="evidence" value="ECO:0007669"/>
    <property type="project" value="TreeGrafter"/>
</dbReference>
<dbReference type="Pfam" id="PF03729">
    <property type="entry name" value="DUF308"/>
    <property type="match status" value="1"/>
</dbReference>
<keyword evidence="1" id="KW-0812">Transmembrane</keyword>
<evidence type="ECO:0000313" key="2">
    <source>
        <dbReference type="EMBL" id="RJL32681.1"/>
    </source>
</evidence>
<sequence>MFEMDLRNWTVIAARGAIAILFGLIAVIWPALALETLIVLFGLFALIYGIVTLIVALRPGRSGSRGLLLLEAATGVVIGLLAIFWTGLTAYALVVLIATWMIITGVVELFGSVRLRRQIPGEFFLAVTGAISILFGLSLLIWPNAGAVVVVTLVGVYAILFGLFTLALAFRVRKEIRAHQYG</sequence>
<dbReference type="EMBL" id="QZEY01000004">
    <property type="protein sequence ID" value="RJL32681.1"/>
    <property type="molecule type" value="Genomic_DNA"/>
</dbReference>
<evidence type="ECO:0000256" key="1">
    <source>
        <dbReference type="SAM" id="Phobius"/>
    </source>
</evidence>
<feature type="transmembrane region" description="Helical" evidence="1">
    <location>
        <begin position="66"/>
        <end position="85"/>
    </location>
</feature>
<accession>A0A3A4AVE2</accession>
<reference evidence="2 3" key="1">
    <citation type="submission" date="2018-09" db="EMBL/GenBank/DDBJ databases">
        <title>YIM 75507 draft genome.</title>
        <authorList>
            <person name="Tang S."/>
            <person name="Feng Y."/>
        </authorList>
    </citation>
    <scope>NUCLEOTIDE SEQUENCE [LARGE SCALE GENOMIC DNA]</scope>
    <source>
        <strain evidence="2 3">YIM 75507</strain>
    </source>
</reference>
<dbReference type="PANTHER" id="PTHR34989">
    <property type="entry name" value="PROTEIN HDED"/>
    <property type="match status" value="1"/>
</dbReference>
<gene>
    <name evidence="2" type="ORF">D5H75_14395</name>
</gene>
<evidence type="ECO:0000313" key="3">
    <source>
        <dbReference type="Proteomes" id="UP000265768"/>
    </source>
</evidence>
<dbReference type="OrthoDB" id="193343at2"/>
<keyword evidence="1" id="KW-1133">Transmembrane helix</keyword>
<keyword evidence="1" id="KW-0472">Membrane</keyword>
<feature type="transmembrane region" description="Helical" evidence="1">
    <location>
        <begin position="38"/>
        <end position="57"/>
    </location>
</feature>
<protein>
    <submittedName>
        <fullName evidence="2">HdeD family acid-resistance protein</fullName>
    </submittedName>
</protein>
<comment type="caution">
    <text evidence="2">The sequence shown here is derived from an EMBL/GenBank/DDBJ whole genome shotgun (WGS) entry which is preliminary data.</text>
</comment>
<keyword evidence="3" id="KW-1185">Reference proteome</keyword>
<dbReference type="AlphaFoldDB" id="A0A3A4AVE2"/>
<dbReference type="InterPro" id="IPR052712">
    <property type="entry name" value="Acid_resist_chaperone_HdeD"/>
</dbReference>
<feature type="transmembrane region" description="Helical" evidence="1">
    <location>
        <begin position="12"/>
        <end position="32"/>
    </location>
</feature>
<feature type="transmembrane region" description="Helical" evidence="1">
    <location>
        <begin position="148"/>
        <end position="170"/>
    </location>
</feature>
<dbReference type="Proteomes" id="UP000265768">
    <property type="component" value="Unassembled WGS sequence"/>
</dbReference>